<dbReference type="EMBL" id="REGN01001929">
    <property type="protein sequence ID" value="RNA31559.1"/>
    <property type="molecule type" value="Genomic_DNA"/>
</dbReference>
<comment type="caution">
    <text evidence="1">The sequence shown here is derived from an EMBL/GenBank/DDBJ whole genome shotgun (WGS) entry which is preliminary data.</text>
</comment>
<proteinExistence type="predicted"/>
<organism evidence="1 2">
    <name type="scientific">Brachionus plicatilis</name>
    <name type="common">Marine rotifer</name>
    <name type="synonym">Brachionus muelleri</name>
    <dbReference type="NCBI Taxonomy" id="10195"/>
    <lineage>
        <taxon>Eukaryota</taxon>
        <taxon>Metazoa</taxon>
        <taxon>Spiralia</taxon>
        <taxon>Gnathifera</taxon>
        <taxon>Rotifera</taxon>
        <taxon>Eurotatoria</taxon>
        <taxon>Monogononta</taxon>
        <taxon>Pseudotrocha</taxon>
        <taxon>Ploima</taxon>
        <taxon>Brachionidae</taxon>
        <taxon>Brachionus</taxon>
    </lineage>
</organism>
<accession>A0A3M7S7A4</accession>
<evidence type="ECO:0000313" key="2">
    <source>
        <dbReference type="Proteomes" id="UP000276133"/>
    </source>
</evidence>
<gene>
    <name evidence="1" type="ORF">BpHYR1_018930</name>
</gene>
<dbReference type="AlphaFoldDB" id="A0A3M7S7A4"/>
<reference evidence="1 2" key="1">
    <citation type="journal article" date="2018" name="Sci. Rep.">
        <title>Genomic signatures of local adaptation to the degree of environmental predictability in rotifers.</title>
        <authorList>
            <person name="Franch-Gras L."/>
            <person name="Hahn C."/>
            <person name="Garcia-Roger E.M."/>
            <person name="Carmona M.J."/>
            <person name="Serra M."/>
            <person name="Gomez A."/>
        </authorList>
    </citation>
    <scope>NUCLEOTIDE SEQUENCE [LARGE SCALE GENOMIC DNA]</scope>
    <source>
        <strain evidence="1">HYR1</strain>
    </source>
</reference>
<dbReference type="Proteomes" id="UP000276133">
    <property type="component" value="Unassembled WGS sequence"/>
</dbReference>
<name>A0A3M7S7A4_BRAPC</name>
<keyword evidence="2" id="KW-1185">Reference proteome</keyword>
<protein>
    <submittedName>
        <fullName evidence="1">Uncharacterized protein</fullName>
    </submittedName>
</protein>
<sequence>MTQVAQHVRAELCAHLYRPQGRLDNLMVLPALLDHATLHSLPQVARLLFVIVGFPAGLSPIVDPLYQFFLCPRLLLTPTACFQFRQFGSEPQDSPVPVRDLPSLCSIRRKFSRPQSSHRSIQSVDADGAKTYRLVLVPTS</sequence>
<evidence type="ECO:0000313" key="1">
    <source>
        <dbReference type="EMBL" id="RNA31559.1"/>
    </source>
</evidence>